<organism evidence="3 4">
    <name type="scientific">Chitinophaga lutea</name>
    <dbReference type="NCBI Taxonomy" id="2488634"/>
    <lineage>
        <taxon>Bacteria</taxon>
        <taxon>Pseudomonadati</taxon>
        <taxon>Bacteroidota</taxon>
        <taxon>Chitinophagia</taxon>
        <taxon>Chitinophagales</taxon>
        <taxon>Chitinophagaceae</taxon>
        <taxon>Chitinophaga</taxon>
    </lineage>
</organism>
<dbReference type="RefSeq" id="WP_123847102.1">
    <property type="nucleotide sequence ID" value="NZ_RPDH01000002.1"/>
</dbReference>
<feature type="domain" description="HTH cro/C1-type" evidence="2">
    <location>
        <begin position="48"/>
        <end position="96"/>
    </location>
</feature>
<dbReference type="Gene3D" id="1.10.260.40">
    <property type="entry name" value="lambda repressor-like DNA-binding domains"/>
    <property type="match status" value="1"/>
</dbReference>
<dbReference type="InterPro" id="IPR001387">
    <property type="entry name" value="Cro/C1-type_HTH"/>
</dbReference>
<dbReference type="GO" id="GO:0003677">
    <property type="term" value="F:DNA binding"/>
    <property type="evidence" value="ECO:0007669"/>
    <property type="project" value="InterPro"/>
</dbReference>
<sequence length="125" mass="13672">MNLNEKLQKLMSDQPSKWRENAAERMATAGWRKNSIAVALRVLTILREKEMTQSALAELMGVSRQQISKIVSGSENLTFETIDKLEKALGAKLMIIEGGSTPPAAGVVQPGPDKKEGKAPRKAKK</sequence>
<accession>A0A3N4PSW7</accession>
<dbReference type="SMART" id="SM00530">
    <property type="entry name" value="HTH_XRE"/>
    <property type="match status" value="1"/>
</dbReference>
<dbReference type="PROSITE" id="PS50943">
    <property type="entry name" value="HTH_CROC1"/>
    <property type="match status" value="1"/>
</dbReference>
<dbReference type="SUPFAM" id="SSF47413">
    <property type="entry name" value="lambda repressor-like DNA-binding domains"/>
    <property type="match status" value="1"/>
</dbReference>
<comment type="caution">
    <text evidence="3">The sequence shown here is derived from an EMBL/GenBank/DDBJ whole genome shotgun (WGS) entry which is preliminary data.</text>
</comment>
<keyword evidence="4" id="KW-1185">Reference proteome</keyword>
<evidence type="ECO:0000256" key="1">
    <source>
        <dbReference type="SAM" id="MobiDB-lite"/>
    </source>
</evidence>
<feature type="region of interest" description="Disordered" evidence="1">
    <location>
        <begin position="100"/>
        <end position="125"/>
    </location>
</feature>
<protein>
    <submittedName>
        <fullName evidence="3">XRE family transcriptional regulator</fullName>
    </submittedName>
</protein>
<name>A0A3N4PSW7_9BACT</name>
<dbReference type="InterPro" id="IPR010982">
    <property type="entry name" value="Lambda_DNA-bd_dom_sf"/>
</dbReference>
<proteinExistence type="predicted"/>
<reference evidence="3 4" key="1">
    <citation type="submission" date="2018-11" db="EMBL/GenBank/DDBJ databases">
        <title>Chitinophaga lutea sp.nov., isolate from arsenic contaminated soil.</title>
        <authorList>
            <person name="Zong Y."/>
        </authorList>
    </citation>
    <scope>NUCLEOTIDE SEQUENCE [LARGE SCALE GENOMIC DNA]</scope>
    <source>
        <strain evidence="3 4">ZY74</strain>
    </source>
</reference>
<gene>
    <name evidence="3" type="ORF">EGT74_13615</name>
</gene>
<evidence type="ECO:0000259" key="2">
    <source>
        <dbReference type="PROSITE" id="PS50943"/>
    </source>
</evidence>
<dbReference type="EMBL" id="RPDH01000002">
    <property type="protein sequence ID" value="RPE08101.1"/>
    <property type="molecule type" value="Genomic_DNA"/>
</dbReference>
<dbReference type="Proteomes" id="UP000278351">
    <property type="component" value="Unassembled WGS sequence"/>
</dbReference>
<evidence type="ECO:0000313" key="4">
    <source>
        <dbReference type="Proteomes" id="UP000278351"/>
    </source>
</evidence>
<dbReference type="CDD" id="cd00093">
    <property type="entry name" value="HTH_XRE"/>
    <property type="match status" value="1"/>
</dbReference>
<dbReference type="AlphaFoldDB" id="A0A3N4PSW7"/>
<evidence type="ECO:0000313" key="3">
    <source>
        <dbReference type="EMBL" id="RPE08101.1"/>
    </source>
</evidence>
<dbReference type="OrthoDB" id="680449at2"/>
<dbReference type="Pfam" id="PF01381">
    <property type="entry name" value="HTH_3"/>
    <property type="match status" value="1"/>
</dbReference>